<feature type="domain" description="DUF2399" evidence="2">
    <location>
        <begin position="293"/>
        <end position="486"/>
    </location>
</feature>
<name>A0A6N7ELU5_9MICO</name>
<proteinExistence type="predicted"/>
<evidence type="ECO:0000313" key="4">
    <source>
        <dbReference type="EMBL" id="MPV37817.1"/>
    </source>
</evidence>
<evidence type="ECO:0000259" key="3">
    <source>
        <dbReference type="Pfam" id="PF11796"/>
    </source>
</evidence>
<organism evidence="4 5">
    <name type="scientific">Georgenia subflava</name>
    <dbReference type="NCBI Taxonomy" id="1622177"/>
    <lineage>
        <taxon>Bacteria</taxon>
        <taxon>Bacillati</taxon>
        <taxon>Actinomycetota</taxon>
        <taxon>Actinomycetes</taxon>
        <taxon>Micrococcales</taxon>
        <taxon>Bogoriellaceae</taxon>
        <taxon>Georgenia</taxon>
    </lineage>
</organism>
<feature type="domain" description="Conserved hypothetical protein CHP02679 N terminus" evidence="3">
    <location>
        <begin position="48"/>
        <end position="261"/>
    </location>
</feature>
<accession>A0A6N7ELU5</accession>
<dbReference type="Proteomes" id="UP000437709">
    <property type="component" value="Unassembled WGS sequence"/>
</dbReference>
<dbReference type="Pfam" id="PF11796">
    <property type="entry name" value="DUF3323"/>
    <property type="match status" value="1"/>
</dbReference>
<dbReference type="OrthoDB" id="8188786at2"/>
<dbReference type="InterPro" id="IPR024465">
    <property type="entry name" value="DUF2399"/>
</dbReference>
<reference evidence="4 5" key="1">
    <citation type="submission" date="2019-10" db="EMBL/GenBank/DDBJ databases">
        <title>Georgenia wutianyii sp. nov. and Georgenia yuyongxinii sp. nov. isolated from plateau pika (Ochotona curzoniae) in the Qinghai-Tibet plateau of China.</title>
        <authorList>
            <person name="Tian Z."/>
        </authorList>
    </citation>
    <scope>NUCLEOTIDE SEQUENCE [LARGE SCALE GENOMIC DNA]</scope>
    <source>
        <strain evidence="4 5">JCM 19765</strain>
    </source>
</reference>
<gene>
    <name evidence="4" type="ORF">GB881_12330</name>
</gene>
<sequence>MTEGQEQRPVPPAGDRAALDRLLDVPEMVWFVARVRGRILAAGDTPLSGVLQLNEPTAGQRSAAVRLVGRPRRAGSSLRMDLAVVEEILRRGPWPAGLADAVETLSGPVVDGRAERAREAAAWEAVCEGLAPATARFPGLDDWWNAWCATGALKRAARAEAARISAATSPAVAADLVSRLAAVLEMLPSAGQPLAVLAREAVGDAHGLDSSRPLGRLAAAVVRAAFVPGAADGELSTRDSWAAAGVVLSNVASTALCLGVPGVSAGAAVADHSPQTATAGSLEAMRAARMPMVLTLDQVRSGGVRAIPRGGVIHVCENPTVVEVVAQRWARTTGVLGPRASGVSGGSGAPGTSGTSGASGTFGTASSSVTTGAGGPVLVCTSGQPSTAVIDLLSALAGEGAEVRYHGDFDWAGLRIAQSLSSHVLWVPWRYTAADYRAAVRQGMPSRNLTGTSAESPWDPELTVAMAEGGLVIEEEAVANLLAADVLAGWVPSIKPA</sequence>
<dbReference type="Pfam" id="PF09664">
    <property type="entry name" value="DUF2399"/>
    <property type="match status" value="1"/>
</dbReference>
<dbReference type="InterPro" id="IPR024466">
    <property type="entry name" value="CHP02679_N"/>
</dbReference>
<evidence type="ECO:0000259" key="2">
    <source>
        <dbReference type="Pfam" id="PF09664"/>
    </source>
</evidence>
<protein>
    <submittedName>
        <fullName evidence="4">DUF2399 domain-containing protein</fullName>
    </submittedName>
</protein>
<comment type="caution">
    <text evidence="4">The sequence shown here is derived from an EMBL/GenBank/DDBJ whole genome shotgun (WGS) entry which is preliminary data.</text>
</comment>
<keyword evidence="5" id="KW-1185">Reference proteome</keyword>
<dbReference type="EMBL" id="WHPC01000050">
    <property type="protein sequence ID" value="MPV37817.1"/>
    <property type="molecule type" value="Genomic_DNA"/>
</dbReference>
<feature type="region of interest" description="Disordered" evidence="1">
    <location>
        <begin position="339"/>
        <end position="361"/>
    </location>
</feature>
<feature type="compositionally biased region" description="Low complexity" evidence="1">
    <location>
        <begin position="352"/>
        <end position="361"/>
    </location>
</feature>
<evidence type="ECO:0000256" key="1">
    <source>
        <dbReference type="SAM" id="MobiDB-lite"/>
    </source>
</evidence>
<dbReference type="AlphaFoldDB" id="A0A6N7ELU5"/>
<evidence type="ECO:0000313" key="5">
    <source>
        <dbReference type="Proteomes" id="UP000437709"/>
    </source>
</evidence>